<dbReference type="Proteomes" id="UP001589814">
    <property type="component" value="Unassembled WGS sequence"/>
</dbReference>
<keyword evidence="3" id="KW-1185">Reference proteome</keyword>
<feature type="chain" id="PRO_5046751555" evidence="1">
    <location>
        <begin position="32"/>
        <end position="368"/>
    </location>
</feature>
<dbReference type="InterPro" id="IPR015943">
    <property type="entry name" value="WD40/YVTN_repeat-like_dom_sf"/>
</dbReference>
<dbReference type="Pfam" id="PF10282">
    <property type="entry name" value="Lactonase"/>
    <property type="match status" value="1"/>
</dbReference>
<dbReference type="RefSeq" id="WP_019952872.1">
    <property type="nucleotide sequence ID" value="NZ_JBHLVX010000021.1"/>
</dbReference>
<evidence type="ECO:0000313" key="2">
    <source>
        <dbReference type="EMBL" id="MFC0267588.1"/>
    </source>
</evidence>
<organism evidence="2 3">
    <name type="scientific">Kushneria aurantia</name>
    <dbReference type="NCBI Taxonomy" id="504092"/>
    <lineage>
        <taxon>Bacteria</taxon>
        <taxon>Pseudomonadati</taxon>
        <taxon>Pseudomonadota</taxon>
        <taxon>Gammaproteobacteria</taxon>
        <taxon>Oceanospirillales</taxon>
        <taxon>Halomonadaceae</taxon>
        <taxon>Kushneria</taxon>
    </lineage>
</organism>
<name>A0ABV6G1R5_9GAMM</name>
<protein>
    <submittedName>
        <fullName evidence="2">YncE family protein</fullName>
    </submittedName>
</protein>
<dbReference type="EMBL" id="JBHLVX010000021">
    <property type="protein sequence ID" value="MFC0267588.1"/>
    <property type="molecule type" value="Genomic_DNA"/>
</dbReference>
<evidence type="ECO:0000313" key="3">
    <source>
        <dbReference type="Proteomes" id="UP001589814"/>
    </source>
</evidence>
<feature type="signal peptide" evidence="1">
    <location>
        <begin position="1"/>
        <end position="31"/>
    </location>
</feature>
<gene>
    <name evidence="2" type="ORF">ACFFHW_06200</name>
</gene>
<dbReference type="Gene3D" id="2.130.10.10">
    <property type="entry name" value="YVTN repeat-like/Quinoprotein amine dehydrogenase"/>
    <property type="match status" value="1"/>
</dbReference>
<dbReference type="InterPro" id="IPR011048">
    <property type="entry name" value="Haem_d1_sf"/>
</dbReference>
<sequence length="368" mass="39765">MTRTLSYAPRFVHRTLLALALAALMASPLQAAEEGDSTAQPAPDRESVDARVEPAVGLYELAFSPSQEAIYVAAANGFKNEAGGTIYRLDPQTLEIEGQIDLEQKAFGLALNPRTHTLFVGHALDQSISAVSLESGEVRHLALVSEEEKARAEEQDLYGPNPRQLRVDASTNTLYVTGVATHSVLWIIDGESLTLENTVEGLGEWTTGLALDPDAGRVYVSTIKAGEVIAIDMQSHQIMARWPSGGDWPTNLALDSDRQRLYVTNQKSANVAVLDTRSGEIVAILDSAEGALDLLLDGNRLWVTNRDASSVTLFDTQSDERTASFVIDPMPNSLLKVPNEAGVYLSLKQPLDDELKAPGPDAVIHLVP</sequence>
<proteinExistence type="predicted"/>
<reference evidence="2 3" key="1">
    <citation type="submission" date="2024-09" db="EMBL/GenBank/DDBJ databases">
        <authorList>
            <person name="Sun Q."/>
            <person name="Mori K."/>
        </authorList>
    </citation>
    <scope>NUCLEOTIDE SEQUENCE [LARGE SCALE GENOMIC DNA]</scope>
    <source>
        <strain evidence="2 3">CCM 7415</strain>
    </source>
</reference>
<comment type="caution">
    <text evidence="2">The sequence shown here is derived from an EMBL/GenBank/DDBJ whole genome shotgun (WGS) entry which is preliminary data.</text>
</comment>
<keyword evidence="1" id="KW-0732">Signal</keyword>
<accession>A0ABV6G1R5</accession>
<dbReference type="PANTHER" id="PTHR47197">
    <property type="entry name" value="PROTEIN NIRF"/>
    <property type="match status" value="1"/>
</dbReference>
<dbReference type="InterPro" id="IPR019405">
    <property type="entry name" value="Lactonase_7-beta_prop"/>
</dbReference>
<dbReference type="InterPro" id="IPR051200">
    <property type="entry name" value="Host-pathogen_enzymatic-act"/>
</dbReference>
<evidence type="ECO:0000256" key="1">
    <source>
        <dbReference type="SAM" id="SignalP"/>
    </source>
</evidence>
<dbReference type="PANTHER" id="PTHR47197:SF3">
    <property type="entry name" value="DIHYDRO-HEME D1 DEHYDROGENASE"/>
    <property type="match status" value="1"/>
</dbReference>
<dbReference type="SUPFAM" id="SSF51004">
    <property type="entry name" value="C-terminal (heme d1) domain of cytochrome cd1-nitrite reductase"/>
    <property type="match status" value="1"/>
</dbReference>